<name>A0A9J5ZBJ7_SOLCO</name>
<comment type="caution">
    <text evidence="2">The sequence shown here is derived from an EMBL/GenBank/DDBJ whole genome shotgun (WGS) entry which is preliminary data.</text>
</comment>
<evidence type="ECO:0000313" key="3">
    <source>
        <dbReference type="Proteomes" id="UP000824120"/>
    </source>
</evidence>
<evidence type="ECO:0000313" key="2">
    <source>
        <dbReference type="EMBL" id="KAG5610225.1"/>
    </source>
</evidence>
<evidence type="ECO:0000256" key="1">
    <source>
        <dbReference type="SAM" id="MobiDB-lite"/>
    </source>
</evidence>
<feature type="compositionally biased region" description="Basic and acidic residues" evidence="1">
    <location>
        <begin position="33"/>
        <end position="49"/>
    </location>
</feature>
<dbReference type="EMBL" id="JACXVP010000004">
    <property type="protein sequence ID" value="KAG5610225.1"/>
    <property type="molecule type" value="Genomic_DNA"/>
</dbReference>
<feature type="region of interest" description="Disordered" evidence="1">
    <location>
        <begin position="32"/>
        <end position="69"/>
    </location>
</feature>
<dbReference type="Proteomes" id="UP000824120">
    <property type="component" value="Chromosome 4"/>
</dbReference>
<organism evidence="2 3">
    <name type="scientific">Solanum commersonii</name>
    <name type="common">Commerson's wild potato</name>
    <name type="synonym">Commerson's nightshade</name>
    <dbReference type="NCBI Taxonomy" id="4109"/>
    <lineage>
        <taxon>Eukaryota</taxon>
        <taxon>Viridiplantae</taxon>
        <taxon>Streptophyta</taxon>
        <taxon>Embryophyta</taxon>
        <taxon>Tracheophyta</taxon>
        <taxon>Spermatophyta</taxon>
        <taxon>Magnoliopsida</taxon>
        <taxon>eudicotyledons</taxon>
        <taxon>Gunneridae</taxon>
        <taxon>Pentapetalae</taxon>
        <taxon>asterids</taxon>
        <taxon>lamiids</taxon>
        <taxon>Solanales</taxon>
        <taxon>Solanaceae</taxon>
        <taxon>Solanoideae</taxon>
        <taxon>Solaneae</taxon>
        <taxon>Solanum</taxon>
    </lineage>
</organism>
<proteinExistence type="predicted"/>
<dbReference type="AlphaFoldDB" id="A0A9J5ZBJ7"/>
<accession>A0A9J5ZBJ7</accession>
<reference evidence="2 3" key="1">
    <citation type="submission" date="2020-09" db="EMBL/GenBank/DDBJ databases">
        <title>De no assembly of potato wild relative species, Solanum commersonii.</title>
        <authorList>
            <person name="Cho K."/>
        </authorList>
    </citation>
    <scope>NUCLEOTIDE SEQUENCE [LARGE SCALE GENOMIC DNA]</scope>
    <source>
        <strain evidence="2">LZ3.2</strain>
        <tissue evidence="2">Leaf</tissue>
    </source>
</reference>
<gene>
    <name evidence="2" type="ORF">H5410_021506</name>
</gene>
<protein>
    <submittedName>
        <fullName evidence="2">Uncharacterized protein</fullName>
    </submittedName>
</protein>
<sequence>MHNLSQYLMKTLKFQQVAKRSYPRLCSSVLRPKRNDQIGGEKEQSECRRAVPRSSTMSPNDPKHDDAKE</sequence>
<keyword evidence="3" id="KW-1185">Reference proteome</keyword>